<dbReference type="EMBL" id="PHIG01000029">
    <property type="protein sequence ID" value="PJK30327.1"/>
    <property type="molecule type" value="Genomic_DNA"/>
</dbReference>
<dbReference type="InterPro" id="IPR017080">
    <property type="entry name" value="UCP036990_CBS_BON"/>
</dbReference>
<evidence type="ECO:0000313" key="6">
    <source>
        <dbReference type="Proteomes" id="UP000229498"/>
    </source>
</evidence>
<proteinExistence type="predicted"/>
<keyword evidence="1 2" id="KW-0129">CBS domain</keyword>
<keyword evidence="6" id="KW-1185">Reference proteome</keyword>
<feature type="domain" description="CBS" evidence="4">
    <location>
        <begin position="94"/>
        <end position="150"/>
    </location>
</feature>
<evidence type="ECO:0000259" key="4">
    <source>
        <dbReference type="PROSITE" id="PS51371"/>
    </source>
</evidence>
<dbReference type="SMART" id="SM00116">
    <property type="entry name" value="CBS"/>
    <property type="match status" value="2"/>
</dbReference>
<dbReference type="Pfam" id="PF04972">
    <property type="entry name" value="BON"/>
    <property type="match status" value="1"/>
</dbReference>
<dbReference type="Gene3D" id="3.30.1340.30">
    <property type="match status" value="1"/>
</dbReference>
<comment type="caution">
    <text evidence="5">The sequence shown here is derived from an EMBL/GenBank/DDBJ whole genome shotgun (WGS) entry which is preliminary data.</text>
</comment>
<sequence length="230" mass="25309">MQAADVMTPNVITVSPDATVREIAERLLANRISAVPVVDVDGGLLGIVSEGDLIRRAETETERRENWWLRVFATQDEEASKYVKEHGRLAREVMTRDVVTTTPTATLREIADLLERHHIKRLPVVDGGRLVGIVSRANILRGLIAAPDPQLKTASDDRKLREDVLKAISEQSGLVMPTIDAIVHDGVAQLWGLARSDARAKAAAVAAENVPGIRKVENHVRHVPGWYYGL</sequence>
<dbReference type="PANTHER" id="PTHR43080:SF26">
    <property type="entry name" value="REGULATORY PROTEIN"/>
    <property type="match status" value="1"/>
</dbReference>
<dbReference type="InterPro" id="IPR046342">
    <property type="entry name" value="CBS_dom_sf"/>
</dbReference>
<dbReference type="AlphaFoldDB" id="A0A2M9G3M1"/>
<name>A0A2M9G3M1_9PROT</name>
<dbReference type="Gene3D" id="3.10.580.10">
    <property type="entry name" value="CBS-domain"/>
    <property type="match status" value="1"/>
</dbReference>
<accession>A0A2M9G3M1</accession>
<dbReference type="PROSITE" id="PS51371">
    <property type="entry name" value="CBS"/>
    <property type="match status" value="2"/>
</dbReference>
<dbReference type="InterPro" id="IPR051257">
    <property type="entry name" value="Diverse_CBS-Domain"/>
</dbReference>
<evidence type="ECO:0000313" key="5">
    <source>
        <dbReference type="EMBL" id="PJK30327.1"/>
    </source>
</evidence>
<dbReference type="PIRSF" id="PIRSF036990">
    <property type="entry name" value="UCP036990_CBS_BON"/>
    <property type="match status" value="1"/>
</dbReference>
<dbReference type="RefSeq" id="WP_109795563.1">
    <property type="nucleotide sequence ID" value="NZ_PHIG01000029.1"/>
</dbReference>
<dbReference type="Pfam" id="PF00571">
    <property type="entry name" value="CBS"/>
    <property type="match status" value="2"/>
</dbReference>
<feature type="domain" description="CBS" evidence="4">
    <location>
        <begin position="7"/>
        <end position="63"/>
    </location>
</feature>
<dbReference type="PROSITE" id="PS50914">
    <property type="entry name" value="BON"/>
    <property type="match status" value="1"/>
</dbReference>
<evidence type="ECO:0000256" key="1">
    <source>
        <dbReference type="ARBA" id="ARBA00023122"/>
    </source>
</evidence>
<dbReference type="OrthoDB" id="9783590at2"/>
<dbReference type="InterPro" id="IPR007055">
    <property type="entry name" value="BON_dom"/>
</dbReference>
<evidence type="ECO:0000256" key="2">
    <source>
        <dbReference type="PROSITE-ProRule" id="PRU00703"/>
    </source>
</evidence>
<protein>
    <submittedName>
        <fullName evidence="5">Uncharacterized protein</fullName>
    </submittedName>
</protein>
<evidence type="ECO:0000259" key="3">
    <source>
        <dbReference type="PROSITE" id="PS50914"/>
    </source>
</evidence>
<reference evidence="5 6" key="1">
    <citation type="submission" date="2017-11" db="EMBL/GenBank/DDBJ databases">
        <title>Draft genome sequence of Rhizobiales bacterium SY3-13.</title>
        <authorList>
            <person name="Sun C."/>
        </authorList>
    </citation>
    <scope>NUCLEOTIDE SEQUENCE [LARGE SCALE GENOMIC DNA]</scope>
    <source>
        <strain evidence="5 6">SY3-13</strain>
    </source>
</reference>
<dbReference type="PANTHER" id="PTHR43080">
    <property type="entry name" value="CBS DOMAIN-CONTAINING PROTEIN CBSX3, MITOCHONDRIAL"/>
    <property type="match status" value="1"/>
</dbReference>
<dbReference type="CDD" id="cd04586">
    <property type="entry name" value="CBS_pair_BON_assoc"/>
    <property type="match status" value="1"/>
</dbReference>
<organism evidence="5 6">
    <name type="scientific">Minwuia thermotolerans</name>
    <dbReference type="NCBI Taxonomy" id="2056226"/>
    <lineage>
        <taxon>Bacteria</taxon>
        <taxon>Pseudomonadati</taxon>
        <taxon>Pseudomonadota</taxon>
        <taxon>Alphaproteobacteria</taxon>
        <taxon>Minwuiales</taxon>
        <taxon>Minwuiaceae</taxon>
        <taxon>Minwuia</taxon>
    </lineage>
</organism>
<gene>
    <name evidence="5" type="ORF">CVT23_08080</name>
</gene>
<feature type="domain" description="BON" evidence="3">
    <location>
        <begin position="156"/>
        <end position="224"/>
    </location>
</feature>
<dbReference type="SUPFAM" id="SSF54631">
    <property type="entry name" value="CBS-domain pair"/>
    <property type="match status" value="1"/>
</dbReference>
<dbReference type="Proteomes" id="UP000229498">
    <property type="component" value="Unassembled WGS sequence"/>
</dbReference>
<dbReference type="InterPro" id="IPR000644">
    <property type="entry name" value="CBS_dom"/>
</dbReference>